<reference evidence="3" key="1">
    <citation type="submission" date="2017-08" db="EMBL/GenBank/DDBJ databases">
        <title>A dynamic microbial community with high functional redundancy inhabits the cold, oxic subseafloor aquifer.</title>
        <authorList>
            <person name="Tully B.J."/>
            <person name="Wheat C.G."/>
            <person name="Glazer B.T."/>
            <person name="Huber J.A."/>
        </authorList>
    </citation>
    <scope>NUCLEOTIDE SEQUENCE [LARGE SCALE GENOMIC DNA]</scope>
</reference>
<dbReference type="Gene3D" id="2.60.120.10">
    <property type="entry name" value="Jelly Rolls"/>
    <property type="match status" value="1"/>
</dbReference>
<evidence type="ECO:0000259" key="1">
    <source>
        <dbReference type="Pfam" id="PF07883"/>
    </source>
</evidence>
<dbReference type="InterPro" id="IPR011051">
    <property type="entry name" value="RmlC_Cupin_sf"/>
</dbReference>
<dbReference type="EMBL" id="NVQR01000001">
    <property type="protein sequence ID" value="PCH64206.1"/>
    <property type="molecule type" value="Genomic_DNA"/>
</dbReference>
<accession>A0A2A4MX95</accession>
<dbReference type="Pfam" id="PF07883">
    <property type="entry name" value="Cupin_2"/>
    <property type="match status" value="1"/>
</dbReference>
<proteinExistence type="predicted"/>
<dbReference type="InterPro" id="IPR014710">
    <property type="entry name" value="RmlC-like_jellyroll"/>
</dbReference>
<dbReference type="SUPFAM" id="SSF51182">
    <property type="entry name" value="RmlC-like cupins"/>
    <property type="match status" value="1"/>
</dbReference>
<dbReference type="InterPro" id="IPR013096">
    <property type="entry name" value="Cupin_2"/>
</dbReference>
<evidence type="ECO:0000313" key="3">
    <source>
        <dbReference type="Proteomes" id="UP000218172"/>
    </source>
</evidence>
<dbReference type="CDD" id="cd06981">
    <property type="entry name" value="cupin_reut_a1446"/>
    <property type="match status" value="1"/>
</dbReference>
<name>A0A2A4MX95_9GAMM</name>
<organism evidence="2 3">
    <name type="scientific">SAR86 cluster bacterium</name>
    <dbReference type="NCBI Taxonomy" id="2030880"/>
    <lineage>
        <taxon>Bacteria</taxon>
        <taxon>Pseudomonadati</taxon>
        <taxon>Pseudomonadota</taxon>
        <taxon>Gammaproteobacteria</taxon>
        <taxon>SAR86 cluster</taxon>
    </lineage>
</organism>
<protein>
    <submittedName>
        <fullName evidence="2">Cupin</fullName>
    </submittedName>
</protein>
<sequence>MQCTNIFNNIPADLTAEVFETIVHSDAIKIERISSKGHSSTALDWYDQSTHEWVILLKGSATIRFDDMDEVQLIPGSYLNIPAHTRHAVTWTDPDQHCIWLAVHY</sequence>
<gene>
    <name evidence="2" type="ORF">COC19_00070</name>
</gene>
<dbReference type="AlphaFoldDB" id="A0A2A4MX95"/>
<comment type="caution">
    <text evidence="2">The sequence shown here is derived from an EMBL/GenBank/DDBJ whole genome shotgun (WGS) entry which is preliminary data.</text>
</comment>
<dbReference type="Proteomes" id="UP000218172">
    <property type="component" value="Unassembled WGS sequence"/>
</dbReference>
<evidence type="ECO:0000313" key="2">
    <source>
        <dbReference type="EMBL" id="PCH64206.1"/>
    </source>
</evidence>
<feature type="domain" description="Cupin type-2" evidence="1">
    <location>
        <begin position="48"/>
        <end position="103"/>
    </location>
</feature>